<dbReference type="AlphaFoldDB" id="Q2RY89"/>
<dbReference type="EnsemblBacteria" id="ABC20906">
    <property type="protein sequence ID" value="ABC20906"/>
    <property type="gene ID" value="Rru_A0101"/>
</dbReference>
<dbReference type="PATRIC" id="fig|269796.9.peg.154"/>
<proteinExistence type="predicted"/>
<evidence type="ECO:0000313" key="1">
    <source>
        <dbReference type="EMBL" id="ABC20906.1"/>
    </source>
</evidence>
<dbReference type="InterPro" id="IPR046239">
    <property type="entry name" value="DUF6272"/>
</dbReference>
<reference evidence="1 2" key="1">
    <citation type="journal article" date="2011" name="Stand. Genomic Sci.">
        <title>Complete genome sequence of Rhodospirillum rubrum type strain (S1).</title>
        <authorList>
            <person name="Munk A.C."/>
            <person name="Copeland A."/>
            <person name="Lucas S."/>
            <person name="Lapidus A."/>
            <person name="Del Rio T.G."/>
            <person name="Barry K."/>
            <person name="Detter J.C."/>
            <person name="Hammon N."/>
            <person name="Israni S."/>
            <person name="Pitluck S."/>
            <person name="Brettin T."/>
            <person name="Bruce D."/>
            <person name="Han C."/>
            <person name="Tapia R."/>
            <person name="Gilna P."/>
            <person name="Schmutz J."/>
            <person name="Larimer F."/>
            <person name="Land M."/>
            <person name="Kyrpides N.C."/>
            <person name="Mavromatis K."/>
            <person name="Richardson P."/>
            <person name="Rohde M."/>
            <person name="Goker M."/>
            <person name="Klenk H.P."/>
            <person name="Zhang Y."/>
            <person name="Roberts G.P."/>
            <person name="Reslewic S."/>
            <person name="Schwartz D.C."/>
        </authorList>
    </citation>
    <scope>NUCLEOTIDE SEQUENCE [LARGE SCALE GENOMIC DNA]</scope>
    <source>
        <strain evidence="2">ATCC 11170 / ATH 1.1.1 / DSM 467 / LMG 4362 / NCIMB 8255 / S1</strain>
    </source>
</reference>
<dbReference type="Gene3D" id="3.30.565.10">
    <property type="entry name" value="Histidine kinase-like ATPase, C-terminal domain"/>
    <property type="match status" value="1"/>
</dbReference>
<evidence type="ECO:0008006" key="3">
    <source>
        <dbReference type="Google" id="ProtNLM"/>
    </source>
</evidence>
<dbReference type="STRING" id="269796.Rru_A0101"/>
<dbReference type="InterPro" id="IPR036890">
    <property type="entry name" value="HATPase_C_sf"/>
</dbReference>
<dbReference type="InterPro" id="IPR058084">
    <property type="entry name" value="Slr1658-like"/>
</dbReference>
<dbReference type="RefSeq" id="WP_011387862.1">
    <property type="nucleotide sequence ID" value="NC_007643.1"/>
</dbReference>
<evidence type="ECO:0000313" key="2">
    <source>
        <dbReference type="Proteomes" id="UP000001929"/>
    </source>
</evidence>
<dbReference type="HOGENOM" id="CLU_100987_0_0_5"/>
<dbReference type="NCBIfam" id="NF047703">
    <property type="entry name" value="slr1658_superfam"/>
    <property type="match status" value="1"/>
</dbReference>
<dbReference type="EMBL" id="CP000230">
    <property type="protein sequence ID" value="ABC20906.1"/>
    <property type="molecule type" value="Genomic_DNA"/>
</dbReference>
<gene>
    <name evidence="1" type="ordered locus">Rru_A0101</name>
</gene>
<dbReference type="eggNOG" id="COG5381">
    <property type="taxonomic scope" value="Bacteria"/>
</dbReference>
<dbReference type="Proteomes" id="UP000001929">
    <property type="component" value="Chromosome"/>
</dbReference>
<dbReference type="Pfam" id="PF19788">
    <property type="entry name" value="DUF6272"/>
    <property type="match status" value="1"/>
</dbReference>
<sequence>MIEQIGSVEEADAGKVLESLVLSFSPSLLPLRQRWRNNGLSADFLGDYVTTFFPGAGDDTTTADRQKHAKAAVSYIANELLENAMKYSAAESTRPITITLSLEAERITFIETNPVSRARAATFHSYATELIASDPMEMYLRILEEERSDDDGSGLGLITMINDYNASLSWRFEDPGEDTVMVSTIVQIPV</sequence>
<accession>Q2RY89</accession>
<protein>
    <recommendedName>
        <fullName evidence="3">ATP-binding protein</fullName>
    </recommendedName>
</protein>
<organism evidence="1 2">
    <name type="scientific">Rhodospirillum rubrum (strain ATCC 11170 / ATH 1.1.1 / DSM 467 / LMG 4362 / NCIMB 8255 / S1)</name>
    <dbReference type="NCBI Taxonomy" id="269796"/>
    <lineage>
        <taxon>Bacteria</taxon>
        <taxon>Pseudomonadati</taxon>
        <taxon>Pseudomonadota</taxon>
        <taxon>Alphaproteobacteria</taxon>
        <taxon>Rhodospirillales</taxon>
        <taxon>Rhodospirillaceae</taxon>
        <taxon>Rhodospirillum</taxon>
    </lineage>
</organism>
<dbReference type="KEGG" id="rru:Rru_A0101"/>
<keyword evidence="2" id="KW-1185">Reference proteome</keyword>
<name>Q2RY89_RHORT</name>